<sequence length="540" mass="59653">MATHLSPLDTSFTINVQGDLELPPVHISTSPPNITGHQSPPFANTRARNEARKLLSHVLIQLANRSKPPSIVDAITNATSDSVERGFGAFTETLREAVKLGNNQGLKIRQNAEAHEDDSDDEGNIAFATDGTIDLLMQLKDVITMAIAQGWQIFDDSSLWKDGPHDADPKLPSFRSSRHSSKSGSIHPLSARYSSKGQVQMPELLSLCVSILGSIVAEDCRYRVAFPRPSRPPNALQILTLNIAHFLLHTHQHNPYIISQVTFAILPAFYTFHSHMYPRLLTFMETSVVRIVLQNLGRLHRKIVPKQHPEPSHETPSQPNSQQNLPLVSIQIDDVESNATQPIGGWTPSSPFTLSTTAVQSANDPHQSPQIYQLSFLIPPILRAVLDTLDTIHVSTISSEIHSRFGNLLDTLASSKLDLYNDLLEIIAYRGPNPRRLAVASLAKLWPKAVGHTVISRPLFSSDSVSTPESAYVHGFMPWYFNPKHRETRVNEILHDNCRSCSKIIDGQLRGAVFNGKRPPSATCCRVSLFLPPSGSAKDP</sequence>
<reference evidence="3" key="2">
    <citation type="submission" date="2015-01" db="EMBL/GenBank/DDBJ databases">
        <title>Evolutionary Origins and Diversification of the Mycorrhizal Mutualists.</title>
        <authorList>
            <consortium name="DOE Joint Genome Institute"/>
            <consortium name="Mycorrhizal Genomics Consortium"/>
            <person name="Kohler A."/>
            <person name="Kuo A."/>
            <person name="Nagy L.G."/>
            <person name="Floudas D."/>
            <person name="Copeland A."/>
            <person name="Barry K.W."/>
            <person name="Cichocki N."/>
            <person name="Veneault-Fourrey C."/>
            <person name="LaButti K."/>
            <person name="Lindquist E.A."/>
            <person name="Lipzen A."/>
            <person name="Lundell T."/>
            <person name="Morin E."/>
            <person name="Murat C."/>
            <person name="Riley R."/>
            <person name="Ohm R."/>
            <person name="Sun H."/>
            <person name="Tunlid A."/>
            <person name="Henrissat B."/>
            <person name="Grigoriev I.V."/>
            <person name="Hibbett D.S."/>
            <person name="Martin F."/>
        </authorList>
    </citation>
    <scope>NUCLEOTIDE SEQUENCE [LARGE SCALE GENOMIC DNA]</scope>
    <source>
        <strain evidence="3">h7</strain>
    </source>
</reference>
<accession>A0A0C2YHB3</accession>
<dbReference type="AlphaFoldDB" id="A0A0C2YHB3"/>
<proteinExistence type="predicted"/>
<dbReference type="OrthoDB" id="6270916at2759"/>
<evidence type="ECO:0000313" key="3">
    <source>
        <dbReference type="Proteomes" id="UP000053424"/>
    </source>
</evidence>
<evidence type="ECO:0000313" key="2">
    <source>
        <dbReference type="EMBL" id="KIM49083.1"/>
    </source>
</evidence>
<dbReference type="EMBL" id="KN831768">
    <property type="protein sequence ID" value="KIM49083.1"/>
    <property type="molecule type" value="Genomic_DNA"/>
</dbReference>
<keyword evidence="3" id="KW-1185">Reference proteome</keyword>
<organism evidence="2 3">
    <name type="scientific">Hebeloma cylindrosporum</name>
    <dbReference type="NCBI Taxonomy" id="76867"/>
    <lineage>
        <taxon>Eukaryota</taxon>
        <taxon>Fungi</taxon>
        <taxon>Dikarya</taxon>
        <taxon>Basidiomycota</taxon>
        <taxon>Agaricomycotina</taxon>
        <taxon>Agaricomycetes</taxon>
        <taxon>Agaricomycetidae</taxon>
        <taxon>Agaricales</taxon>
        <taxon>Agaricineae</taxon>
        <taxon>Hymenogastraceae</taxon>
        <taxon>Hebeloma</taxon>
    </lineage>
</organism>
<dbReference type="HOGENOM" id="CLU_504372_0_0_1"/>
<name>A0A0C2YHB3_HEBCY</name>
<evidence type="ECO:0000256" key="1">
    <source>
        <dbReference type="SAM" id="MobiDB-lite"/>
    </source>
</evidence>
<dbReference type="Proteomes" id="UP000053424">
    <property type="component" value="Unassembled WGS sequence"/>
</dbReference>
<dbReference type="STRING" id="686832.A0A0C2YHB3"/>
<feature type="region of interest" description="Disordered" evidence="1">
    <location>
        <begin position="165"/>
        <end position="187"/>
    </location>
</feature>
<reference evidence="2 3" key="1">
    <citation type="submission" date="2014-04" db="EMBL/GenBank/DDBJ databases">
        <authorList>
            <consortium name="DOE Joint Genome Institute"/>
            <person name="Kuo A."/>
            <person name="Gay G."/>
            <person name="Dore J."/>
            <person name="Kohler A."/>
            <person name="Nagy L.G."/>
            <person name="Floudas D."/>
            <person name="Copeland A."/>
            <person name="Barry K.W."/>
            <person name="Cichocki N."/>
            <person name="Veneault-Fourrey C."/>
            <person name="LaButti K."/>
            <person name="Lindquist E.A."/>
            <person name="Lipzen A."/>
            <person name="Lundell T."/>
            <person name="Morin E."/>
            <person name="Murat C."/>
            <person name="Sun H."/>
            <person name="Tunlid A."/>
            <person name="Henrissat B."/>
            <person name="Grigoriev I.V."/>
            <person name="Hibbett D.S."/>
            <person name="Martin F."/>
            <person name="Nordberg H.P."/>
            <person name="Cantor M.N."/>
            <person name="Hua S.X."/>
        </authorList>
    </citation>
    <scope>NUCLEOTIDE SEQUENCE [LARGE SCALE GENOMIC DNA]</scope>
    <source>
        <strain evidence="3">h7</strain>
    </source>
</reference>
<gene>
    <name evidence="2" type="ORF">M413DRAFT_21375</name>
</gene>
<protein>
    <submittedName>
        <fullName evidence="2">Uncharacterized protein</fullName>
    </submittedName>
</protein>